<organism evidence="2 3">
    <name type="scientific">Paracoccus siganidrum</name>
    <dbReference type="NCBI Taxonomy" id="1276757"/>
    <lineage>
        <taxon>Bacteria</taxon>
        <taxon>Pseudomonadati</taxon>
        <taxon>Pseudomonadota</taxon>
        <taxon>Alphaproteobacteria</taxon>
        <taxon>Rhodobacterales</taxon>
        <taxon>Paracoccaceae</taxon>
        <taxon>Paracoccus</taxon>
    </lineage>
</organism>
<dbReference type="Proteomes" id="UP000283587">
    <property type="component" value="Unassembled WGS sequence"/>
</dbReference>
<feature type="chain" id="PRO_5018997982" evidence="1">
    <location>
        <begin position="18"/>
        <end position="134"/>
    </location>
</feature>
<dbReference type="RefSeq" id="WP_119900207.1">
    <property type="nucleotide sequence ID" value="NZ_QZEW01000095.1"/>
</dbReference>
<name>A0A419A157_9RHOB</name>
<dbReference type="AlphaFoldDB" id="A0A419A157"/>
<gene>
    <name evidence="2" type="ORF">D3P05_18110</name>
</gene>
<protein>
    <submittedName>
        <fullName evidence="2">Uncharacterized protein</fullName>
    </submittedName>
</protein>
<dbReference type="EMBL" id="QZEW01000095">
    <property type="protein sequence ID" value="RJL06597.1"/>
    <property type="molecule type" value="Genomic_DNA"/>
</dbReference>
<reference evidence="3" key="1">
    <citation type="submission" date="2018-09" db="EMBL/GenBank/DDBJ databases">
        <title>Paracoccus onubensis nov. sp. a moderate halophilic bacterium isolated from Gruta de las Maravillas (Aracena, Spain).</title>
        <authorList>
            <person name="Jurado V."/>
            <person name="Gutierrez-Patricio S."/>
            <person name="Gonzalez-Pimentel J.L."/>
            <person name="Miller A.Z."/>
            <person name="Laiz L."/>
            <person name="Saiz-Jimenez C."/>
        </authorList>
    </citation>
    <scope>NUCLEOTIDE SEQUENCE [LARGE SCALE GENOMIC DNA]</scope>
    <source>
        <strain evidence="3">DSM 26381</strain>
    </source>
</reference>
<keyword evidence="1" id="KW-0732">Signal</keyword>
<dbReference type="OrthoDB" id="495539at2"/>
<feature type="signal peptide" evidence="1">
    <location>
        <begin position="1"/>
        <end position="17"/>
    </location>
</feature>
<sequence length="134" mass="14507">MLRAVVVCLLMAMPAVADVFTFETPSGNVDCSVGMEADGADIICVIHDRHGPPALPRPAGCNAAWGHVFMMRDRGPVQMACRDPGPNVQFFEQAPYGVTGEFGGFTCHSSQQGLECRNQDGRGFFLSRAVQRVF</sequence>
<dbReference type="Pfam" id="PF20341">
    <property type="entry name" value="DUF6636"/>
    <property type="match status" value="1"/>
</dbReference>
<comment type="caution">
    <text evidence="2">The sequence shown here is derived from an EMBL/GenBank/DDBJ whole genome shotgun (WGS) entry which is preliminary data.</text>
</comment>
<dbReference type="InterPro" id="IPR046576">
    <property type="entry name" value="DUF6636"/>
</dbReference>
<evidence type="ECO:0000313" key="2">
    <source>
        <dbReference type="EMBL" id="RJL06597.1"/>
    </source>
</evidence>
<evidence type="ECO:0000256" key="1">
    <source>
        <dbReference type="SAM" id="SignalP"/>
    </source>
</evidence>
<evidence type="ECO:0000313" key="3">
    <source>
        <dbReference type="Proteomes" id="UP000283587"/>
    </source>
</evidence>
<keyword evidence="3" id="KW-1185">Reference proteome</keyword>
<proteinExistence type="predicted"/>
<accession>A0A419A157</accession>